<reference evidence="4" key="1">
    <citation type="submission" date="2021-01" db="EMBL/GenBank/DDBJ databases">
        <authorList>
            <person name="Corre E."/>
            <person name="Pelletier E."/>
            <person name="Niang G."/>
            <person name="Scheremetjew M."/>
            <person name="Finn R."/>
            <person name="Kale V."/>
            <person name="Holt S."/>
            <person name="Cochrane G."/>
            <person name="Meng A."/>
            <person name="Brown T."/>
            <person name="Cohen L."/>
        </authorList>
    </citation>
    <scope>NUCLEOTIDE SEQUENCE</scope>
    <source>
        <strain evidence="4">NIES-381</strain>
    </source>
</reference>
<dbReference type="PANTHER" id="PTHR46181">
    <property type="entry name" value="MITOCHONDRIAL GLYCINE TRANSPORTER"/>
    <property type="match status" value="1"/>
</dbReference>
<evidence type="ECO:0000256" key="1">
    <source>
        <dbReference type="ARBA" id="ARBA00004141"/>
    </source>
</evidence>
<evidence type="ECO:0008006" key="5">
    <source>
        <dbReference type="Google" id="ProtNLM"/>
    </source>
</evidence>
<evidence type="ECO:0000313" key="4">
    <source>
        <dbReference type="EMBL" id="CAD9004967.1"/>
    </source>
</evidence>
<keyword evidence="3" id="KW-0472">Membrane</keyword>
<dbReference type="PANTHER" id="PTHR46181:SF3">
    <property type="entry name" value="MITOCHONDRIAL GLYCINE TRANSPORTER"/>
    <property type="match status" value="1"/>
</dbReference>
<protein>
    <recommendedName>
        <fullName evidence="5">Mitochondrial carrier protein</fullName>
    </recommendedName>
</protein>
<organism evidence="4">
    <name type="scientific">Eutreptiella gymnastica</name>
    <dbReference type="NCBI Taxonomy" id="73025"/>
    <lineage>
        <taxon>Eukaryota</taxon>
        <taxon>Discoba</taxon>
        <taxon>Euglenozoa</taxon>
        <taxon>Euglenida</taxon>
        <taxon>Spirocuta</taxon>
        <taxon>Euglenophyceae</taxon>
        <taxon>Eutreptiales</taxon>
        <taxon>Eutreptiaceae</taxon>
        <taxon>Eutreptiella</taxon>
    </lineage>
</organism>
<name>A0A7S1N8P5_9EUGL</name>
<dbReference type="EMBL" id="HBGA01044163">
    <property type="protein sequence ID" value="CAD9004967.1"/>
    <property type="molecule type" value="Transcribed_RNA"/>
</dbReference>
<dbReference type="AlphaFoldDB" id="A0A7S1N8P5"/>
<dbReference type="GO" id="GO:0015187">
    <property type="term" value="F:glycine transmembrane transporter activity"/>
    <property type="evidence" value="ECO:0007669"/>
    <property type="project" value="TreeGrafter"/>
</dbReference>
<evidence type="ECO:0000256" key="3">
    <source>
        <dbReference type="ARBA" id="ARBA00023136"/>
    </source>
</evidence>
<keyword evidence="2" id="KW-0812">Transmembrane</keyword>
<dbReference type="GO" id="GO:0005739">
    <property type="term" value="C:mitochondrion"/>
    <property type="evidence" value="ECO:0007669"/>
    <property type="project" value="TreeGrafter"/>
</dbReference>
<dbReference type="InterPro" id="IPR018108">
    <property type="entry name" value="MCP_transmembrane"/>
</dbReference>
<accession>A0A7S1N8P5</accession>
<dbReference type="GO" id="GO:1904983">
    <property type="term" value="P:glycine import into mitochondrion"/>
    <property type="evidence" value="ECO:0007669"/>
    <property type="project" value="TreeGrafter"/>
</dbReference>
<evidence type="ECO:0000256" key="2">
    <source>
        <dbReference type="ARBA" id="ARBA00022692"/>
    </source>
</evidence>
<dbReference type="InterPro" id="IPR023395">
    <property type="entry name" value="MCP_dom_sf"/>
</dbReference>
<dbReference type="Gene3D" id="1.50.40.10">
    <property type="entry name" value="Mitochondrial carrier domain"/>
    <property type="match status" value="1"/>
</dbReference>
<dbReference type="SUPFAM" id="SSF103506">
    <property type="entry name" value="Mitochondrial carrier"/>
    <property type="match status" value="1"/>
</dbReference>
<proteinExistence type="predicted"/>
<dbReference type="Pfam" id="PF00153">
    <property type="entry name" value="Mito_carr"/>
    <property type="match status" value="1"/>
</dbReference>
<gene>
    <name evidence="4" type="ORF">EGYM00392_LOCUS16054</name>
</gene>
<sequence length="304" mass="33420">MSTDNSEDNVSNPKVPAPQEQASAHVALQCALVTGCMQAAAFNPWDRALYLSVLHRRSFFVWSNWDRPFQGFLQAIAHRIMSGGCYFMLEDLFSAPCHNVVPNHPFVGACLTGICAGGVNGALLNPVAIIKYRLWGKEGSTVFREMRLMWLHGGLRPFGVGALVTVQRDAFFGVIYSGTKTFLGDLAQQYGTPRTGSILQFSGKMLAGGLACALTAPFNFARNIKYGHKSVSTPPKGVLQIWTELYVDVALTVQSQGVRHGLRYLQARLQIGWGSARVAMGMAFGDLVYYRTKIFLGYLQDLAR</sequence>
<comment type="subcellular location">
    <subcellularLocation>
        <location evidence="1">Membrane</location>
        <topology evidence="1">Multi-pass membrane protein</topology>
    </subcellularLocation>
</comment>
<dbReference type="GO" id="GO:0016020">
    <property type="term" value="C:membrane"/>
    <property type="evidence" value="ECO:0007669"/>
    <property type="project" value="UniProtKB-SubCell"/>
</dbReference>